<organism evidence="2 3">
    <name type="scientific">Halalkalibacter hemicellulosilyticusJCM 9152</name>
    <dbReference type="NCBI Taxonomy" id="1236971"/>
    <lineage>
        <taxon>Bacteria</taxon>
        <taxon>Bacillati</taxon>
        <taxon>Bacillota</taxon>
        <taxon>Bacilli</taxon>
        <taxon>Bacillales</taxon>
        <taxon>Bacillaceae</taxon>
        <taxon>Halalkalibacter</taxon>
    </lineage>
</organism>
<gene>
    <name evidence="2" type="ORF">JCM9152_1851</name>
</gene>
<feature type="compositionally biased region" description="Polar residues" evidence="1">
    <location>
        <begin position="1"/>
        <end position="10"/>
    </location>
</feature>
<dbReference type="AlphaFoldDB" id="W4QFN6"/>
<dbReference type="STRING" id="1236971.JCM9152_1851"/>
<comment type="caution">
    <text evidence="2">The sequence shown here is derived from an EMBL/GenBank/DDBJ whole genome shotgun (WGS) entry which is preliminary data.</text>
</comment>
<dbReference type="EMBL" id="BAUU01000011">
    <property type="protein sequence ID" value="GAE30443.1"/>
    <property type="molecule type" value="Genomic_DNA"/>
</dbReference>
<evidence type="ECO:0000313" key="2">
    <source>
        <dbReference type="EMBL" id="GAE30443.1"/>
    </source>
</evidence>
<name>W4QFN6_9BACI</name>
<proteinExistence type="predicted"/>
<reference evidence="2" key="1">
    <citation type="journal article" date="2014" name="Genome Announc.">
        <title>Draft Genome Sequences of Three Alkaliphilic Bacillus Strains, Bacillus wakoensis JCM 9140T, Bacillus akibai JCM 9157T, and Bacillus hemicellulosilyticus JCM 9152T.</title>
        <authorList>
            <person name="Yuki M."/>
            <person name="Oshima K."/>
            <person name="Suda W."/>
            <person name="Oshida Y."/>
            <person name="Kitamura K."/>
            <person name="Iida T."/>
            <person name="Hattori M."/>
            <person name="Ohkuma M."/>
        </authorList>
    </citation>
    <scope>NUCLEOTIDE SEQUENCE [LARGE SCALE GENOMIC DNA]</scope>
    <source>
        <strain evidence="2">JCM 9152</strain>
    </source>
</reference>
<feature type="region of interest" description="Disordered" evidence="1">
    <location>
        <begin position="1"/>
        <end position="20"/>
    </location>
</feature>
<keyword evidence="3" id="KW-1185">Reference proteome</keyword>
<protein>
    <submittedName>
        <fullName evidence="2">Uncharacterized protein</fullName>
    </submittedName>
</protein>
<evidence type="ECO:0000256" key="1">
    <source>
        <dbReference type="SAM" id="MobiDB-lite"/>
    </source>
</evidence>
<dbReference type="RefSeq" id="WP_156314984.1">
    <property type="nucleotide sequence ID" value="NZ_BAUU01000011.1"/>
</dbReference>
<sequence length="53" mass="6157">MRSNKRQLAQQKAGPLFQMNAHNEKQDCSIELTCELGLSREEVQQLKKQLSRN</sequence>
<dbReference type="Proteomes" id="UP000018895">
    <property type="component" value="Unassembled WGS sequence"/>
</dbReference>
<accession>W4QFN6</accession>
<evidence type="ECO:0000313" key="3">
    <source>
        <dbReference type="Proteomes" id="UP000018895"/>
    </source>
</evidence>